<dbReference type="STRING" id="51028.A0A0N4VBM2"/>
<proteinExistence type="predicted"/>
<dbReference type="AlphaFoldDB" id="A0A0N4VBM2"/>
<dbReference type="InterPro" id="IPR029058">
    <property type="entry name" value="AB_hydrolase_fold"/>
</dbReference>
<dbReference type="CDD" id="cd00519">
    <property type="entry name" value="Lipase_3"/>
    <property type="match status" value="1"/>
</dbReference>
<dbReference type="GO" id="GO:0006629">
    <property type="term" value="P:lipid metabolic process"/>
    <property type="evidence" value="ECO:0007669"/>
    <property type="project" value="InterPro"/>
</dbReference>
<feature type="domain" description="Fungal lipase-type" evidence="2">
    <location>
        <begin position="118"/>
        <end position="235"/>
    </location>
</feature>
<keyword evidence="4" id="KW-1185">Reference proteome</keyword>
<feature type="signal peptide" evidence="1">
    <location>
        <begin position="1"/>
        <end position="17"/>
    </location>
</feature>
<reference evidence="3 4" key="2">
    <citation type="submission" date="2018-10" db="EMBL/GenBank/DDBJ databases">
        <authorList>
            <consortium name="Pathogen Informatics"/>
        </authorList>
    </citation>
    <scope>NUCLEOTIDE SEQUENCE [LARGE SCALE GENOMIC DNA]</scope>
</reference>
<accession>A0A0N4VBM2</accession>
<evidence type="ECO:0000313" key="5">
    <source>
        <dbReference type="WBParaSite" id="EVEC_0000793201-mRNA-1"/>
    </source>
</evidence>
<keyword evidence="1" id="KW-0732">Signal</keyword>
<evidence type="ECO:0000313" key="3">
    <source>
        <dbReference type="EMBL" id="VDD92665.1"/>
    </source>
</evidence>
<dbReference type="SUPFAM" id="SSF53474">
    <property type="entry name" value="alpha/beta-Hydrolases"/>
    <property type="match status" value="1"/>
</dbReference>
<evidence type="ECO:0000259" key="2">
    <source>
        <dbReference type="Pfam" id="PF01764"/>
    </source>
</evidence>
<feature type="chain" id="PRO_5043122782" evidence="1">
    <location>
        <begin position="18"/>
        <end position="314"/>
    </location>
</feature>
<reference evidence="5" key="1">
    <citation type="submission" date="2017-02" db="UniProtKB">
        <authorList>
            <consortium name="WormBaseParasite"/>
        </authorList>
    </citation>
    <scope>IDENTIFICATION</scope>
</reference>
<sequence>MFLVIVGFVFFTGKTVAAEVNPVLKDAQQYINDTFARDVMYVAAVAAYADNPEICLRNRLRGAYVISLKKMSTYYVENCKIIVVFRKYKAECGPLPFTGLDYCYGYSALSDFHKAIILGFRGADHLIQFIMKDFQAIFEKKVSLLGGGKVGRYFHDAFNAVWTAGMYRDLIKLRKKYEDYEIWLTGHSLGGSMSAIAAHEIAANSLFDDCQIITVTFGEPRTGDMAFAVSHNKLVGLNRNMLTETLSLLYAKIWYNNSMDKGDEYRFCTKSESKRCSEGELLNISPFDHFNYYKHDVREFALHGCVRQDKEWFS</sequence>
<dbReference type="InterPro" id="IPR002921">
    <property type="entry name" value="Fungal_lipase-type"/>
</dbReference>
<dbReference type="Gene3D" id="3.40.50.1820">
    <property type="entry name" value="alpha/beta hydrolase"/>
    <property type="match status" value="1"/>
</dbReference>
<name>A0A0N4VBM2_ENTVE</name>
<dbReference type="OrthoDB" id="5866690at2759"/>
<dbReference type="Pfam" id="PF01764">
    <property type="entry name" value="Lipase_3"/>
    <property type="match status" value="1"/>
</dbReference>
<evidence type="ECO:0000256" key="1">
    <source>
        <dbReference type="SAM" id="SignalP"/>
    </source>
</evidence>
<evidence type="ECO:0000313" key="4">
    <source>
        <dbReference type="Proteomes" id="UP000274131"/>
    </source>
</evidence>
<dbReference type="WBParaSite" id="EVEC_0000793201-mRNA-1">
    <property type="protein sequence ID" value="EVEC_0000793201-mRNA-1"/>
    <property type="gene ID" value="EVEC_0000793201"/>
</dbReference>
<dbReference type="Proteomes" id="UP000274131">
    <property type="component" value="Unassembled WGS sequence"/>
</dbReference>
<dbReference type="PANTHER" id="PTHR45908">
    <property type="entry name" value="PROTEIN CBG11750-RELATED"/>
    <property type="match status" value="1"/>
</dbReference>
<gene>
    <name evidence="3" type="ORF">EVEC_LOCUS7416</name>
</gene>
<dbReference type="EMBL" id="UXUI01008913">
    <property type="protein sequence ID" value="VDD92665.1"/>
    <property type="molecule type" value="Genomic_DNA"/>
</dbReference>
<organism evidence="5">
    <name type="scientific">Enterobius vermicularis</name>
    <name type="common">Human pinworm</name>
    <dbReference type="NCBI Taxonomy" id="51028"/>
    <lineage>
        <taxon>Eukaryota</taxon>
        <taxon>Metazoa</taxon>
        <taxon>Ecdysozoa</taxon>
        <taxon>Nematoda</taxon>
        <taxon>Chromadorea</taxon>
        <taxon>Rhabditida</taxon>
        <taxon>Spirurina</taxon>
        <taxon>Oxyuridomorpha</taxon>
        <taxon>Oxyuroidea</taxon>
        <taxon>Oxyuridae</taxon>
        <taxon>Enterobius</taxon>
    </lineage>
</organism>
<protein>
    <submittedName>
        <fullName evidence="5">Lipase_3 domain-containing protein</fullName>
    </submittedName>
</protein>